<dbReference type="Proteomes" id="UP000801428">
    <property type="component" value="Unassembled WGS sequence"/>
</dbReference>
<comment type="catalytic activity">
    <reaction evidence="8">
        <text>L-seryl-[protein] + ATP = O-phospho-L-seryl-[protein] + ADP + H(+)</text>
        <dbReference type="Rhea" id="RHEA:17989"/>
        <dbReference type="Rhea" id="RHEA-COMP:9863"/>
        <dbReference type="Rhea" id="RHEA-COMP:11604"/>
        <dbReference type="ChEBI" id="CHEBI:15378"/>
        <dbReference type="ChEBI" id="CHEBI:29999"/>
        <dbReference type="ChEBI" id="CHEBI:30616"/>
        <dbReference type="ChEBI" id="CHEBI:83421"/>
        <dbReference type="ChEBI" id="CHEBI:456216"/>
        <dbReference type="EC" id="2.7.11.1"/>
    </reaction>
</comment>
<protein>
    <recommendedName>
        <fullName evidence="1">non-specific serine/threonine protein kinase</fullName>
        <ecNumber evidence="1">2.7.11.1</ecNumber>
    </recommendedName>
</protein>
<feature type="region of interest" description="Disordered" evidence="9">
    <location>
        <begin position="119"/>
        <end position="154"/>
    </location>
</feature>
<dbReference type="PANTHER" id="PTHR24356:SF400">
    <property type="entry name" value="SERINE_THREONINE-PROTEIN KINASE CBK1"/>
    <property type="match status" value="1"/>
</dbReference>
<evidence type="ECO:0000256" key="8">
    <source>
        <dbReference type="ARBA" id="ARBA00048679"/>
    </source>
</evidence>
<feature type="compositionally biased region" description="Polar residues" evidence="9">
    <location>
        <begin position="300"/>
        <end position="312"/>
    </location>
</feature>
<dbReference type="InterPro" id="IPR000719">
    <property type="entry name" value="Prot_kinase_dom"/>
</dbReference>
<keyword evidence="6" id="KW-0067">ATP-binding</keyword>
<evidence type="ECO:0000256" key="3">
    <source>
        <dbReference type="ARBA" id="ARBA00022679"/>
    </source>
</evidence>
<dbReference type="EC" id="2.7.11.1" evidence="1"/>
<dbReference type="InterPro" id="IPR059233">
    <property type="entry name" value="MobB_NdrA/B/Cbk1"/>
</dbReference>
<name>A0A9P4T858_CURKU</name>
<evidence type="ECO:0000256" key="2">
    <source>
        <dbReference type="ARBA" id="ARBA00022527"/>
    </source>
</evidence>
<proteinExistence type="predicted"/>
<dbReference type="PROSITE" id="PS51285">
    <property type="entry name" value="AGC_KINASE_CTER"/>
    <property type="match status" value="1"/>
</dbReference>
<dbReference type="InterPro" id="IPR050236">
    <property type="entry name" value="Ser_Thr_kinase_AGC"/>
</dbReference>
<dbReference type="InterPro" id="IPR000961">
    <property type="entry name" value="AGC-kinase_C"/>
</dbReference>
<dbReference type="PROSITE" id="PS50011">
    <property type="entry name" value="PROTEIN_KINASE_DOM"/>
    <property type="match status" value="1"/>
</dbReference>
<evidence type="ECO:0000256" key="6">
    <source>
        <dbReference type="ARBA" id="ARBA00022840"/>
    </source>
</evidence>
<dbReference type="Pfam" id="PF00069">
    <property type="entry name" value="Pkinase"/>
    <property type="match status" value="2"/>
</dbReference>
<dbReference type="InterPro" id="IPR011009">
    <property type="entry name" value="Kinase-like_dom_sf"/>
</dbReference>
<dbReference type="SMART" id="SM00220">
    <property type="entry name" value="S_TKc"/>
    <property type="match status" value="1"/>
</dbReference>
<dbReference type="GO" id="GO:0005524">
    <property type="term" value="F:ATP binding"/>
    <property type="evidence" value="ECO:0007669"/>
    <property type="project" value="UniProtKB-KW"/>
</dbReference>
<dbReference type="AlphaFoldDB" id="A0A9P4T858"/>
<evidence type="ECO:0000256" key="7">
    <source>
        <dbReference type="ARBA" id="ARBA00047899"/>
    </source>
</evidence>
<keyword evidence="3" id="KW-0808">Transferase</keyword>
<reference evidence="12" key="1">
    <citation type="submission" date="2019-04" db="EMBL/GenBank/DDBJ databases">
        <title>Sequencing of skin fungus with MAO and IRED activity.</title>
        <authorList>
            <person name="Marsaioli A.J."/>
            <person name="Bonatto J.M.C."/>
            <person name="Reis Junior O."/>
        </authorList>
    </citation>
    <scope>NUCLEOTIDE SEQUENCE</scope>
    <source>
        <strain evidence="12">30M1</strain>
    </source>
</reference>
<dbReference type="PANTHER" id="PTHR24356">
    <property type="entry name" value="SERINE/THREONINE-PROTEIN KINASE"/>
    <property type="match status" value="1"/>
</dbReference>
<keyword evidence="2" id="KW-0723">Serine/threonine-protein kinase</keyword>
<dbReference type="Gene3D" id="1.10.510.10">
    <property type="entry name" value="Transferase(Phosphotransferase) domain 1"/>
    <property type="match status" value="2"/>
</dbReference>
<feature type="compositionally biased region" description="Polar residues" evidence="9">
    <location>
        <begin position="253"/>
        <end position="291"/>
    </location>
</feature>
<evidence type="ECO:0000259" key="10">
    <source>
        <dbReference type="PROSITE" id="PS50011"/>
    </source>
</evidence>
<feature type="domain" description="AGC-kinase C-terminal" evidence="11">
    <location>
        <begin position="811"/>
        <end position="952"/>
    </location>
</feature>
<evidence type="ECO:0000313" key="12">
    <source>
        <dbReference type="EMBL" id="KAF2997623.1"/>
    </source>
</evidence>
<keyword evidence="5" id="KW-0418">Kinase</keyword>
<keyword evidence="13" id="KW-1185">Reference proteome</keyword>
<comment type="caution">
    <text evidence="12">The sequence shown here is derived from an EMBL/GenBank/DDBJ whole genome shotgun (WGS) entry which is preliminary data.</text>
</comment>
<dbReference type="EMBL" id="SWKU01000022">
    <property type="protein sequence ID" value="KAF2997623.1"/>
    <property type="molecule type" value="Genomic_DNA"/>
</dbReference>
<evidence type="ECO:0000256" key="4">
    <source>
        <dbReference type="ARBA" id="ARBA00022741"/>
    </source>
</evidence>
<dbReference type="SUPFAM" id="SSF56112">
    <property type="entry name" value="Protein kinase-like (PK-like)"/>
    <property type="match status" value="1"/>
</dbReference>
<dbReference type="GO" id="GO:0035556">
    <property type="term" value="P:intracellular signal transduction"/>
    <property type="evidence" value="ECO:0007669"/>
    <property type="project" value="TreeGrafter"/>
</dbReference>
<dbReference type="Gene3D" id="3.30.200.20">
    <property type="entry name" value="Phosphorylase Kinase, domain 1"/>
    <property type="match status" value="2"/>
</dbReference>
<evidence type="ECO:0000256" key="9">
    <source>
        <dbReference type="SAM" id="MobiDB-lite"/>
    </source>
</evidence>
<evidence type="ECO:0000259" key="11">
    <source>
        <dbReference type="PROSITE" id="PS51285"/>
    </source>
</evidence>
<keyword evidence="4" id="KW-0547">Nucleotide-binding</keyword>
<dbReference type="OrthoDB" id="3638488at2759"/>
<feature type="region of interest" description="Disordered" evidence="9">
    <location>
        <begin position="224"/>
        <end position="312"/>
    </location>
</feature>
<accession>A0A9P4T858</accession>
<evidence type="ECO:0000256" key="5">
    <source>
        <dbReference type="ARBA" id="ARBA00022777"/>
    </source>
</evidence>
<gene>
    <name evidence="12" type="ORF">E8E13_004307</name>
</gene>
<feature type="domain" description="Protein kinase" evidence="10">
    <location>
        <begin position="426"/>
        <end position="775"/>
    </location>
</feature>
<dbReference type="CDD" id="cd21742">
    <property type="entry name" value="MobB_NDR_LATS-like"/>
    <property type="match status" value="1"/>
</dbReference>
<feature type="compositionally biased region" description="Basic and acidic residues" evidence="9">
    <location>
        <begin position="241"/>
        <end position="252"/>
    </location>
</feature>
<organism evidence="12 13">
    <name type="scientific">Curvularia kusanoi</name>
    <name type="common">Cochliobolus kusanoi</name>
    <dbReference type="NCBI Taxonomy" id="90978"/>
    <lineage>
        <taxon>Eukaryota</taxon>
        <taxon>Fungi</taxon>
        <taxon>Dikarya</taxon>
        <taxon>Ascomycota</taxon>
        <taxon>Pezizomycotina</taxon>
        <taxon>Dothideomycetes</taxon>
        <taxon>Pleosporomycetidae</taxon>
        <taxon>Pleosporales</taxon>
        <taxon>Pleosporineae</taxon>
        <taxon>Pleosporaceae</taxon>
        <taxon>Curvularia</taxon>
    </lineage>
</organism>
<sequence length="974" mass="109616">MHITSTLDSADVLSSGSMLPLVTARKRKGIDGPKSTSTEKSKVRLIERTQDGLLDGIGDGPSRSQRGVRTLKDIRRKGVQILSKFRVKGTRLSYNISQSLSDHLTGSALDASVATTAVKTSSDNTADVRSPETAQPHGINTTSSPGVPIDDSVPRLNLPRFDSSLEQLTTLVGYDGESDPTSAPQPLELAVLQTSRSTPTFSRKLSVKLSNALMQDTTVVHRPKLKIRPTLSTKQLQNEEPSSKVHSSDRTGDVTSLPSQVSSGPESSNGPLSQSTAPTSFVSSRGTLSGETTRRMRNASAGTSHLGSQSGLSEAEQCKVHWLHFPRQDVPLLNKPSIATVEKAAAAKIFFESHFNQLLSPTASPRSLRRRQLERKIFAMALPNEQRQYRRQRWYAAESQYLRQMRVVKSKSIVRQRMRGVHVSSYDIIRVLGKGSFGVVRLVREKSNGSGPDSISCSNAISSNMGLISPMATRKVRQVYAMKVIRKSDMLRNSQEGHLRAERDFLVASESSRWVVPLVASFQDNNNLYLVMEYMYIAEMILCIEEAHKMNWIHRDIKPDNFLITSSGHLKISDFGLAFDGHWMHNQAYYNEQRYGLLQDLDMNVMGDAQDKAEDRHRQSVRKTIDLINGNVGSRQRFGSKQDGTSGPVLDWLNQTQRRQFAKSVVGTSQYMAPEIIKGESYDGRCDWWSIGIILYECLYGFTPFFQDNRQKTKERIVEHKRHLRFPNEQRFARPNIDRVPLMPVTRNAIELIMRLLDDRQVRLSCRRYRENDWVLRDRAISARRYRGLKPTGHIVFPNDAEDIKSHPFFRHIQWSTLHLTRPPFVPRVHGGQPITKYFDDEAEIMSESDHLDSSSYEAVPVEGAIVADILGDQDLTPTAEPNSQPLKVSPPAYEQISQGFQKIRRRKKEKKRPRDKLLRDPEMGRVVLEVRKTSAFVGYTYRRPTFSLPELEAGMASASRESCSRAGVAAVSA</sequence>
<evidence type="ECO:0000256" key="1">
    <source>
        <dbReference type="ARBA" id="ARBA00012513"/>
    </source>
</evidence>
<feature type="compositionally biased region" description="Polar residues" evidence="9">
    <location>
        <begin position="230"/>
        <end position="240"/>
    </location>
</feature>
<evidence type="ECO:0000313" key="13">
    <source>
        <dbReference type="Proteomes" id="UP000801428"/>
    </source>
</evidence>
<dbReference type="GO" id="GO:0004674">
    <property type="term" value="F:protein serine/threonine kinase activity"/>
    <property type="evidence" value="ECO:0007669"/>
    <property type="project" value="UniProtKB-KW"/>
</dbReference>
<comment type="catalytic activity">
    <reaction evidence="7">
        <text>L-threonyl-[protein] + ATP = O-phospho-L-threonyl-[protein] + ADP + H(+)</text>
        <dbReference type="Rhea" id="RHEA:46608"/>
        <dbReference type="Rhea" id="RHEA-COMP:11060"/>
        <dbReference type="Rhea" id="RHEA-COMP:11605"/>
        <dbReference type="ChEBI" id="CHEBI:15378"/>
        <dbReference type="ChEBI" id="CHEBI:30013"/>
        <dbReference type="ChEBI" id="CHEBI:30616"/>
        <dbReference type="ChEBI" id="CHEBI:61977"/>
        <dbReference type="ChEBI" id="CHEBI:456216"/>
        <dbReference type="EC" id="2.7.11.1"/>
    </reaction>
</comment>